<dbReference type="AlphaFoldDB" id="A0A0U5ESS4"/>
<dbReference type="RefSeq" id="WP_059061432.1">
    <property type="nucleotide sequence ID" value="NZ_LN879502.1"/>
</dbReference>
<dbReference type="InterPro" id="IPR003613">
    <property type="entry name" value="Ubox_domain"/>
</dbReference>
<dbReference type="EMBL" id="LN879502">
    <property type="protein sequence ID" value="CUI17280.1"/>
    <property type="molecule type" value="Genomic_DNA"/>
</dbReference>
<sequence>MNFIGITARLPIIHDIPVQDLWKPPIYALTAYLGTVLLRKIVPLEPEADRRPILPKYFRMIHLDFNSIKRQCRNFYTQSQIFLEYNLPIAVFIVAIKTLKSRNIVVKEEVSLAILLLAYCTFSAFMRISIGAALIILASFLPRHNAYLTKVAQLSEKVACLMDREFRKCVPTVRVGGIDAWREINRPADLLSFQIDYEGIPEAHRGNAVFACYTCDLTGMPMRFPVTAPNRNGERKYQFERSAIIEWLRGHRTNPVNGELLRLHEVRENLQMRQLIEQEMRNVGLL</sequence>
<gene>
    <name evidence="2" type="ORF">PNK_1671</name>
</gene>
<dbReference type="Proteomes" id="UP000069902">
    <property type="component" value="Chromosome cPNK"/>
</dbReference>
<accession>A0A0U5ESS4</accession>
<dbReference type="PATRIC" id="fig|389348.3.peg.1871"/>
<reference evidence="3" key="1">
    <citation type="submission" date="2015-09" db="EMBL/GenBank/DDBJ databases">
        <authorList>
            <person name="Bertelli C."/>
        </authorList>
    </citation>
    <scope>NUCLEOTIDE SEQUENCE [LARGE SCALE GENOMIC DNA]</scope>
    <source>
        <strain evidence="3">KNic</strain>
    </source>
</reference>
<dbReference type="SUPFAM" id="SSF57850">
    <property type="entry name" value="RING/U-box"/>
    <property type="match status" value="1"/>
</dbReference>
<dbReference type="Pfam" id="PF04564">
    <property type="entry name" value="U-box"/>
    <property type="match status" value="1"/>
</dbReference>
<feature type="domain" description="U-box" evidence="1">
    <location>
        <begin position="212"/>
        <end position="279"/>
    </location>
</feature>
<dbReference type="GO" id="GO:0004842">
    <property type="term" value="F:ubiquitin-protein transferase activity"/>
    <property type="evidence" value="ECO:0007669"/>
    <property type="project" value="InterPro"/>
</dbReference>
<evidence type="ECO:0000259" key="1">
    <source>
        <dbReference type="SMART" id="SM00504"/>
    </source>
</evidence>
<proteinExistence type="predicted"/>
<dbReference type="STRING" id="389348.PNK_1671"/>
<name>A0A0U5ESS4_9BACT</name>
<evidence type="ECO:0000313" key="2">
    <source>
        <dbReference type="EMBL" id="CUI17280.1"/>
    </source>
</evidence>
<dbReference type="SMART" id="SM00504">
    <property type="entry name" value="Ubox"/>
    <property type="match status" value="1"/>
</dbReference>
<dbReference type="InParanoid" id="A0A0U5ESS4"/>
<protein>
    <submittedName>
        <fullName evidence="2">U-box domain-containing protein</fullName>
    </submittedName>
</protein>
<dbReference type="InterPro" id="IPR013083">
    <property type="entry name" value="Znf_RING/FYVE/PHD"/>
</dbReference>
<organism evidence="2 3">
    <name type="scientific">Candidatus Protochlamydia naegleriophila</name>
    <dbReference type="NCBI Taxonomy" id="389348"/>
    <lineage>
        <taxon>Bacteria</taxon>
        <taxon>Pseudomonadati</taxon>
        <taxon>Chlamydiota</taxon>
        <taxon>Chlamydiia</taxon>
        <taxon>Parachlamydiales</taxon>
        <taxon>Parachlamydiaceae</taxon>
        <taxon>Candidatus Protochlamydia</taxon>
    </lineage>
</organism>
<dbReference type="KEGG" id="pnl:PNK_1671"/>
<evidence type="ECO:0000313" key="3">
    <source>
        <dbReference type="Proteomes" id="UP000069902"/>
    </source>
</evidence>
<keyword evidence="3" id="KW-1185">Reference proteome</keyword>
<dbReference type="Gene3D" id="3.30.40.10">
    <property type="entry name" value="Zinc/RING finger domain, C3HC4 (zinc finger)"/>
    <property type="match status" value="1"/>
</dbReference>
<dbReference type="GO" id="GO:0016567">
    <property type="term" value="P:protein ubiquitination"/>
    <property type="evidence" value="ECO:0007669"/>
    <property type="project" value="InterPro"/>
</dbReference>